<evidence type="ECO:0000259" key="12">
    <source>
        <dbReference type="PROSITE" id="PS50038"/>
    </source>
</evidence>
<dbReference type="Pfam" id="PF01534">
    <property type="entry name" value="Frizzled"/>
    <property type="match status" value="1"/>
</dbReference>
<comment type="similarity">
    <text evidence="2">Belongs to the G-protein coupled receptor Fz/Smo family.</text>
</comment>
<dbReference type="GO" id="GO:0017147">
    <property type="term" value="F:Wnt-protein binding"/>
    <property type="evidence" value="ECO:0007669"/>
    <property type="project" value="TreeGrafter"/>
</dbReference>
<dbReference type="InterPro" id="IPR036790">
    <property type="entry name" value="Frizzled_dom_sf"/>
</dbReference>
<name>Q3LAK2_HYDEC</name>
<evidence type="ECO:0000256" key="8">
    <source>
        <dbReference type="ARBA" id="ARBA00023170"/>
    </source>
</evidence>
<gene>
    <name evidence="14" type="primary">frizzled-1</name>
</gene>
<comment type="caution">
    <text evidence="9">Lacks conserved residue(s) required for the propagation of feature annotation.</text>
</comment>
<protein>
    <submittedName>
        <fullName evidence="14">Frizzled receptor</fullName>
    </submittedName>
</protein>
<keyword evidence="6 10" id="KW-0472">Membrane</keyword>
<dbReference type="GO" id="GO:0060070">
    <property type="term" value="P:canonical Wnt signaling pathway"/>
    <property type="evidence" value="ECO:0007669"/>
    <property type="project" value="TreeGrafter"/>
</dbReference>
<dbReference type="PANTHER" id="PTHR11309:SF47">
    <property type="entry name" value="FRIZZLED"/>
    <property type="match status" value="1"/>
</dbReference>
<evidence type="ECO:0000256" key="9">
    <source>
        <dbReference type="PROSITE-ProRule" id="PRU00090"/>
    </source>
</evidence>
<feature type="transmembrane region" description="Helical" evidence="10">
    <location>
        <begin position="497"/>
        <end position="519"/>
    </location>
</feature>
<keyword evidence="8 14" id="KW-0675">Receptor</keyword>
<dbReference type="PROSITE" id="PS50038">
    <property type="entry name" value="FZ"/>
    <property type="match status" value="1"/>
</dbReference>
<feature type="transmembrane region" description="Helical" evidence="10">
    <location>
        <begin position="257"/>
        <end position="276"/>
    </location>
</feature>
<evidence type="ECO:0000259" key="13">
    <source>
        <dbReference type="PROSITE" id="PS50261"/>
    </source>
</evidence>
<dbReference type="SMART" id="SM00063">
    <property type="entry name" value="FRI"/>
    <property type="match status" value="1"/>
</dbReference>
<sequence>MEIIFTKLFFFVIVLLATVNLSHAGQKTTCVSLKHRGLRLCQNLGYNATMFPNSLEHRNMENASTELDNFLPLVKIRCAKEIEFFLCSVYLPVCLDSGPLPPCREVCERAQRGCIKLMTQYGFPWPEYLRCSRFPKKVEDRLCVDKPFKEPGTNGNNGNNGINTGGIPVNPSHNTTHATYDDYRCPAKQQKETKHYKFMGTEKCASLCTPIYFTHKEKDFARNWVLFWSVVCMLSTAFTLLAFIVDMPRFRYPERPIIFLSGCYFIVAIAFISGPVSDNAIACHKTDDGTQLLNQGTDNASCTIVFMLIYFFLMSASIWWVILTLTWFLAAGLKWGHEAIEGSSQYFHAAAWAIPAAKTIAVLAMNQTDGDILAGVCFVGGKNVNALRGFVLAPLFVYLVVESFFLFAGFISLIQIRKVLKDDSSLRAEKLTRLMVRIGIFSILYSLPAIIVIACLFYEQTYRIEWDSSWISAWLTMLGKCDEKVCFEFSGKSRPDFAVFMIKYLMLLMVGITSGFWIWSGKTIQSWRRFYYNKILHQRVPRQYYESKDGSVFTARTNLT</sequence>
<dbReference type="PRINTS" id="PR00489">
    <property type="entry name" value="FRIZZLED"/>
</dbReference>
<dbReference type="GO" id="GO:0005886">
    <property type="term" value="C:plasma membrane"/>
    <property type="evidence" value="ECO:0007669"/>
    <property type="project" value="TreeGrafter"/>
</dbReference>
<evidence type="ECO:0000256" key="4">
    <source>
        <dbReference type="ARBA" id="ARBA00022692"/>
    </source>
</evidence>
<evidence type="ECO:0000256" key="1">
    <source>
        <dbReference type="ARBA" id="ARBA00004141"/>
    </source>
</evidence>
<keyword evidence="5 10" id="KW-1133">Transmembrane helix</keyword>
<dbReference type="Gene3D" id="1.10.2000.10">
    <property type="entry name" value="Frizzled cysteine-rich domain"/>
    <property type="match status" value="1"/>
</dbReference>
<feature type="signal peptide" evidence="11">
    <location>
        <begin position="1"/>
        <end position="24"/>
    </location>
</feature>
<evidence type="ECO:0000256" key="3">
    <source>
        <dbReference type="ARBA" id="ARBA00022473"/>
    </source>
</evidence>
<dbReference type="PROSITE" id="PS50261">
    <property type="entry name" value="G_PROTEIN_RECEP_F2_4"/>
    <property type="match status" value="1"/>
</dbReference>
<dbReference type="InterPro" id="IPR015526">
    <property type="entry name" value="Frizzled/SFRP"/>
</dbReference>
<dbReference type="GO" id="GO:0035567">
    <property type="term" value="P:non-canonical Wnt signaling pathway"/>
    <property type="evidence" value="ECO:0007669"/>
    <property type="project" value="TreeGrafter"/>
</dbReference>
<feature type="transmembrane region" description="Helical" evidence="10">
    <location>
        <begin position="434"/>
        <end position="459"/>
    </location>
</feature>
<evidence type="ECO:0000256" key="6">
    <source>
        <dbReference type="ARBA" id="ARBA00023136"/>
    </source>
</evidence>
<evidence type="ECO:0000256" key="7">
    <source>
        <dbReference type="ARBA" id="ARBA00023157"/>
    </source>
</evidence>
<accession>Q3LAK2</accession>
<reference evidence="14" key="1">
    <citation type="journal article" date="2006" name="Dev. Biol.">
        <title>An evolutionary conserved role of Wnt signaling in stem cell fate decision.</title>
        <authorList>
            <person name="Teo R."/>
            <person name="Mohrlen F."/>
            <person name="Plickert G."/>
            <person name="Muller W.A."/>
            <person name="Frank U."/>
        </authorList>
    </citation>
    <scope>NUCLEOTIDE SEQUENCE</scope>
</reference>
<keyword evidence="7 9" id="KW-1015">Disulfide bond</keyword>
<evidence type="ECO:0000256" key="5">
    <source>
        <dbReference type="ARBA" id="ARBA00022989"/>
    </source>
</evidence>
<feature type="domain" description="G-protein coupled receptors family 2 profile 2" evidence="13">
    <location>
        <begin position="218"/>
        <end position="526"/>
    </location>
</feature>
<dbReference type="Gene3D" id="1.20.1070.10">
    <property type="entry name" value="Rhodopsin 7-helix transmembrane proteins"/>
    <property type="match status" value="1"/>
</dbReference>
<dbReference type="EMBL" id="AM087389">
    <property type="protein sequence ID" value="CAJ32309.1"/>
    <property type="molecule type" value="mRNA"/>
</dbReference>
<feature type="transmembrane region" description="Helical" evidence="10">
    <location>
        <begin position="224"/>
        <end position="245"/>
    </location>
</feature>
<keyword evidence="4 10" id="KW-0812">Transmembrane</keyword>
<feature type="disulfide bond" evidence="9">
    <location>
        <begin position="107"/>
        <end position="131"/>
    </location>
</feature>
<evidence type="ECO:0000313" key="14">
    <source>
        <dbReference type="EMBL" id="CAJ32309.1"/>
    </source>
</evidence>
<evidence type="ECO:0000256" key="11">
    <source>
        <dbReference type="SAM" id="SignalP"/>
    </source>
</evidence>
<organism evidence="14">
    <name type="scientific">Hydractinia echinata</name>
    <name type="common">Snail fur</name>
    <name type="synonym">Hermit crab hydroid</name>
    <dbReference type="NCBI Taxonomy" id="3283270"/>
    <lineage>
        <taxon>Eukaryota</taxon>
        <taxon>Metazoa</taxon>
        <taxon>Cnidaria</taxon>
        <taxon>Anthozoa</taxon>
        <taxon>Octocorallia</taxon>
        <taxon>Malacalcyonacea</taxon>
        <taxon>Cladiellidae</taxon>
        <taxon>Klyxum</taxon>
    </lineage>
</organism>
<dbReference type="InterPro" id="IPR017981">
    <property type="entry name" value="GPCR_2-like_7TM"/>
</dbReference>
<evidence type="ECO:0000256" key="10">
    <source>
        <dbReference type="SAM" id="Phobius"/>
    </source>
</evidence>
<evidence type="ECO:0000256" key="2">
    <source>
        <dbReference type="ARBA" id="ARBA00008077"/>
    </source>
</evidence>
<proteinExistence type="evidence at transcript level"/>
<dbReference type="GO" id="GO:0042813">
    <property type="term" value="F:Wnt receptor activity"/>
    <property type="evidence" value="ECO:0007669"/>
    <property type="project" value="TreeGrafter"/>
</dbReference>
<dbReference type="InterPro" id="IPR020067">
    <property type="entry name" value="Frizzled_dom"/>
</dbReference>
<feature type="disulfide bond" evidence="9">
    <location>
        <begin position="41"/>
        <end position="87"/>
    </location>
</feature>
<feature type="transmembrane region" description="Helical" evidence="10">
    <location>
        <begin position="395"/>
        <end position="414"/>
    </location>
</feature>
<keyword evidence="3" id="KW-0217">Developmental protein</keyword>
<keyword evidence="11" id="KW-0732">Signal</keyword>
<dbReference type="SMART" id="SM01330">
    <property type="entry name" value="Frizzled"/>
    <property type="match status" value="1"/>
</dbReference>
<feature type="chain" id="PRO_5004227873" evidence="11">
    <location>
        <begin position="25"/>
        <end position="560"/>
    </location>
</feature>
<feature type="transmembrane region" description="Helical" evidence="10">
    <location>
        <begin position="304"/>
        <end position="333"/>
    </location>
</feature>
<feature type="domain" description="FZ" evidence="12">
    <location>
        <begin position="25"/>
        <end position="146"/>
    </location>
</feature>
<comment type="subcellular location">
    <subcellularLocation>
        <location evidence="1">Membrane</location>
        <topology evidence="1">Multi-pass membrane protein</topology>
    </subcellularLocation>
</comment>
<dbReference type="InterPro" id="IPR000539">
    <property type="entry name" value="Frizzled/Smoothened_7TM"/>
</dbReference>
<dbReference type="AlphaFoldDB" id="Q3LAK2"/>
<dbReference type="PANTHER" id="PTHR11309">
    <property type="entry name" value="FRIZZLED"/>
    <property type="match status" value="1"/>
</dbReference>
<dbReference type="SUPFAM" id="SSF63501">
    <property type="entry name" value="Frizzled cysteine-rich domain"/>
    <property type="match status" value="1"/>
</dbReference>
<dbReference type="Pfam" id="PF01392">
    <property type="entry name" value="Fz"/>
    <property type="match status" value="1"/>
</dbReference>